<keyword evidence="1" id="KW-0472">Membrane</keyword>
<accession>A0A0G0LYR6</accession>
<keyword evidence="1" id="KW-1133">Transmembrane helix</keyword>
<evidence type="ECO:0000313" key="2">
    <source>
        <dbReference type="EMBL" id="KKQ93130.1"/>
    </source>
</evidence>
<dbReference type="EMBL" id="LBVV01000026">
    <property type="protein sequence ID" value="KKQ93130.1"/>
    <property type="molecule type" value="Genomic_DNA"/>
</dbReference>
<name>A0A0G0LYR6_UNCC2</name>
<dbReference type="STRING" id="1618345.UT18_C0026G0005"/>
<dbReference type="Proteomes" id="UP000034207">
    <property type="component" value="Unassembled WGS sequence"/>
</dbReference>
<organism evidence="2 3">
    <name type="scientific">candidate division CPR2 bacterium GW2011_GWC2_39_10</name>
    <dbReference type="NCBI Taxonomy" id="1618345"/>
    <lineage>
        <taxon>Bacteria</taxon>
        <taxon>Bacteria division CPR2</taxon>
    </lineage>
</organism>
<dbReference type="AlphaFoldDB" id="A0A0G0LYR6"/>
<gene>
    <name evidence="2" type="ORF">UT18_C0026G0005</name>
</gene>
<reference evidence="2 3" key="1">
    <citation type="journal article" date="2015" name="Nature">
        <title>rRNA introns, odd ribosomes, and small enigmatic genomes across a large radiation of phyla.</title>
        <authorList>
            <person name="Brown C.T."/>
            <person name="Hug L.A."/>
            <person name="Thomas B.C."/>
            <person name="Sharon I."/>
            <person name="Castelle C.J."/>
            <person name="Singh A."/>
            <person name="Wilkins M.J."/>
            <person name="Williams K.H."/>
            <person name="Banfield J.F."/>
        </authorList>
    </citation>
    <scope>NUCLEOTIDE SEQUENCE [LARGE SCALE GENOMIC DNA]</scope>
</reference>
<evidence type="ECO:0000313" key="3">
    <source>
        <dbReference type="Proteomes" id="UP000034207"/>
    </source>
</evidence>
<evidence type="ECO:0000256" key="1">
    <source>
        <dbReference type="SAM" id="Phobius"/>
    </source>
</evidence>
<keyword evidence="1" id="KW-0812">Transmembrane</keyword>
<comment type="caution">
    <text evidence="2">The sequence shown here is derived from an EMBL/GenBank/DDBJ whole genome shotgun (WGS) entry which is preliminary data.</text>
</comment>
<sequence length="93" mass="10121">MQIAVTDPKTNLTSEKSEALEFAVAGEKTTNAPGVIEEDDAPPLTLNPIFWVILSAVIVGVSVGGYFGYRKIKGKKAKIKEEKTEELEKPSQE</sequence>
<proteinExistence type="predicted"/>
<feature type="transmembrane region" description="Helical" evidence="1">
    <location>
        <begin position="49"/>
        <end position="69"/>
    </location>
</feature>
<protein>
    <submittedName>
        <fullName evidence="2">Uncharacterized protein</fullName>
    </submittedName>
</protein>